<dbReference type="Proteomes" id="UP001595420">
    <property type="component" value="Unassembled WGS sequence"/>
</dbReference>
<proteinExistence type="predicted"/>
<organism evidence="1 2">
    <name type="scientific">Falsiroseomonas tokyonensis</name>
    <dbReference type="NCBI Taxonomy" id="430521"/>
    <lineage>
        <taxon>Bacteria</taxon>
        <taxon>Pseudomonadati</taxon>
        <taxon>Pseudomonadota</taxon>
        <taxon>Alphaproteobacteria</taxon>
        <taxon>Acetobacterales</taxon>
        <taxon>Roseomonadaceae</taxon>
        <taxon>Falsiroseomonas</taxon>
    </lineage>
</organism>
<comment type="caution">
    <text evidence="1">The sequence shown here is derived from an EMBL/GenBank/DDBJ whole genome shotgun (WGS) entry which is preliminary data.</text>
</comment>
<dbReference type="RefSeq" id="WP_216834243.1">
    <property type="nucleotide sequence ID" value="NZ_JAFNJS010000001.1"/>
</dbReference>
<accession>A0ABV7BNK5</accession>
<evidence type="ECO:0000313" key="1">
    <source>
        <dbReference type="EMBL" id="MFC2998714.1"/>
    </source>
</evidence>
<reference evidence="2" key="1">
    <citation type="journal article" date="2019" name="Int. J. Syst. Evol. Microbiol.">
        <title>The Global Catalogue of Microorganisms (GCM) 10K type strain sequencing project: providing services to taxonomists for standard genome sequencing and annotation.</title>
        <authorList>
            <consortium name="The Broad Institute Genomics Platform"/>
            <consortium name="The Broad Institute Genome Sequencing Center for Infectious Disease"/>
            <person name="Wu L."/>
            <person name="Ma J."/>
        </authorList>
    </citation>
    <scope>NUCLEOTIDE SEQUENCE [LARGE SCALE GENOMIC DNA]</scope>
    <source>
        <strain evidence="2">CGMCC 1.16855</strain>
    </source>
</reference>
<keyword evidence="2" id="KW-1185">Reference proteome</keyword>
<evidence type="ECO:0000313" key="2">
    <source>
        <dbReference type="Proteomes" id="UP001595420"/>
    </source>
</evidence>
<protein>
    <submittedName>
        <fullName evidence="1">Uncharacterized protein</fullName>
    </submittedName>
</protein>
<sequence length="66" mass="7575">MYVNDLQRRIGAASRGAATRAALRALWHRQQPQTRGTAEECLRVAQEPEWRLEPLRRQQGAPPTRP</sequence>
<gene>
    <name evidence="1" type="ORF">ACFOD3_02355</name>
</gene>
<name>A0ABV7BNK5_9PROT</name>
<dbReference type="EMBL" id="JBHRSB010000001">
    <property type="protein sequence ID" value="MFC2998714.1"/>
    <property type="molecule type" value="Genomic_DNA"/>
</dbReference>